<proteinExistence type="predicted"/>
<dbReference type="AlphaFoldDB" id="A0A2N9EKZ8"/>
<dbReference type="PANTHER" id="PTHR34961:SF5">
    <property type="entry name" value="TRANSMEMBRANE PROTEIN"/>
    <property type="match status" value="1"/>
</dbReference>
<dbReference type="EMBL" id="OIVN01000161">
    <property type="protein sequence ID" value="SPC75458.1"/>
    <property type="molecule type" value="Genomic_DNA"/>
</dbReference>
<evidence type="ECO:0000256" key="1">
    <source>
        <dbReference type="SAM" id="MobiDB-lite"/>
    </source>
</evidence>
<feature type="region of interest" description="Disordered" evidence="1">
    <location>
        <begin position="56"/>
        <end position="81"/>
    </location>
</feature>
<feature type="signal peptide" evidence="2">
    <location>
        <begin position="1"/>
        <end position="24"/>
    </location>
</feature>
<feature type="chain" id="PRO_5014653783" evidence="2">
    <location>
        <begin position="25"/>
        <end position="138"/>
    </location>
</feature>
<evidence type="ECO:0000256" key="2">
    <source>
        <dbReference type="SAM" id="SignalP"/>
    </source>
</evidence>
<gene>
    <name evidence="3" type="ORF">FSB_LOCUS3340</name>
</gene>
<sequence length="138" mass="15285">MSINISSVFVLLLCLSIHEYYCNARGLGVIDKASSLQFIVSEKVAKKAKLSMETIQGGETNGNNIDDNFQGGATTQKPKDSKALAKDLKYIRGKINPGLVPIKPLVSVSRRMPHKNHDEHSGFYSDYSRPRTRPPSHN</sequence>
<feature type="region of interest" description="Disordered" evidence="1">
    <location>
        <begin position="110"/>
        <end position="138"/>
    </location>
</feature>
<protein>
    <submittedName>
        <fullName evidence="3">Uncharacterized protein</fullName>
    </submittedName>
</protein>
<name>A0A2N9EKZ8_FAGSY</name>
<organism evidence="3">
    <name type="scientific">Fagus sylvatica</name>
    <name type="common">Beechnut</name>
    <dbReference type="NCBI Taxonomy" id="28930"/>
    <lineage>
        <taxon>Eukaryota</taxon>
        <taxon>Viridiplantae</taxon>
        <taxon>Streptophyta</taxon>
        <taxon>Embryophyta</taxon>
        <taxon>Tracheophyta</taxon>
        <taxon>Spermatophyta</taxon>
        <taxon>Magnoliopsida</taxon>
        <taxon>eudicotyledons</taxon>
        <taxon>Gunneridae</taxon>
        <taxon>Pentapetalae</taxon>
        <taxon>rosids</taxon>
        <taxon>fabids</taxon>
        <taxon>Fagales</taxon>
        <taxon>Fagaceae</taxon>
        <taxon>Fagus</taxon>
    </lineage>
</organism>
<keyword evidence="2" id="KW-0732">Signal</keyword>
<evidence type="ECO:0000313" key="3">
    <source>
        <dbReference type="EMBL" id="SPC75458.1"/>
    </source>
</evidence>
<dbReference type="InterPro" id="IPR053313">
    <property type="entry name" value="RGF"/>
</dbReference>
<accession>A0A2N9EKZ8</accession>
<dbReference type="PANTHER" id="PTHR34961">
    <property type="entry name" value="TRANSMEMBRANE PROTEIN"/>
    <property type="match status" value="1"/>
</dbReference>
<feature type="compositionally biased region" description="Polar residues" evidence="1">
    <location>
        <begin position="56"/>
        <end position="76"/>
    </location>
</feature>
<reference evidence="3" key="1">
    <citation type="submission" date="2018-02" db="EMBL/GenBank/DDBJ databases">
        <authorList>
            <person name="Cohen D.B."/>
            <person name="Kent A.D."/>
        </authorList>
    </citation>
    <scope>NUCLEOTIDE SEQUENCE</scope>
</reference>